<protein>
    <submittedName>
        <fullName evidence="3">Uncharacterized protein</fullName>
    </submittedName>
</protein>
<name>E3LP26_CAERE</name>
<feature type="signal peptide" evidence="2">
    <location>
        <begin position="1"/>
        <end position="19"/>
    </location>
</feature>
<feature type="chain" id="PRO_5003175323" evidence="2">
    <location>
        <begin position="20"/>
        <end position="377"/>
    </location>
</feature>
<dbReference type="EMBL" id="DS268412">
    <property type="protein sequence ID" value="EFP05505.1"/>
    <property type="molecule type" value="Genomic_DNA"/>
</dbReference>
<dbReference type="PANTHER" id="PTHR31895:SF22">
    <property type="entry name" value="ACTIVATED IN BLOCKED UNFOLDED PROTEIN RESPONSE"/>
    <property type="match status" value="1"/>
</dbReference>
<dbReference type="InParanoid" id="E3LP26"/>
<sequence>MRFTSLAVAFLACALVVSGSVIREKRQCGCAQPQQSQCSCQQVQQTQSCSCQSAPVQQQAPSCSCAQPQQTQTVQPVNRAANNSANLPHRCLSASHNASNSVNHNVLQCTIHQLPPPLLPKLQLPNTNNVNQCANNSANLPVFNSNNQLLSVNHNANSNATSPVTPHPPPPRLHKLSKFNLKSNRLKLNASHNASNNANHHAFNNNNNQLTSAILPATPSARTSVSKPPKLPNKLSTTPTQNTQMYDPYNNQGSSNCAPACQPACDNSCTSQQAQPMYQPYDTTTEAPAQVIQIVLQTSVAQSAQCAPQCEQSCQQQCVQQQQPAAQCQTACQSSCSNSCQAAQPATQACQQSPQNNSCSCQANYSPCGNGQCCRRK</sequence>
<accession>E3LP26</accession>
<keyword evidence="2" id="KW-0732">Signal</keyword>
<dbReference type="HOGENOM" id="CLU_059994_0_0_1"/>
<dbReference type="InterPro" id="IPR009475">
    <property type="entry name" value="DUF1096"/>
</dbReference>
<dbReference type="Proteomes" id="UP000008281">
    <property type="component" value="Unassembled WGS sequence"/>
</dbReference>
<gene>
    <name evidence="3" type="ORF">CRE_27209</name>
</gene>
<evidence type="ECO:0000313" key="3">
    <source>
        <dbReference type="EMBL" id="EFP05505.1"/>
    </source>
</evidence>
<evidence type="ECO:0000313" key="4">
    <source>
        <dbReference type="Proteomes" id="UP000008281"/>
    </source>
</evidence>
<evidence type="ECO:0000256" key="1">
    <source>
        <dbReference type="SAM" id="MobiDB-lite"/>
    </source>
</evidence>
<keyword evidence="4" id="KW-1185">Reference proteome</keyword>
<dbReference type="OrthoDB" id="5877281at2759"/>
<dbReference type="Pfam" id="PF06493">
    <property type="entry name" value="DUF1096"/>
    <property type="match status" value="1"/>
</dbReference>
<organism evidence="4">
    <name type="scientific">Caenorhabditis remanei</name>
    <name type="common">Caenorhabditis vulgaris</name>
    <dbReference type="NCBI Taxonomy" id="31234"/>
    <lineage>
        <taxon>Eukaryota</taxon>
        <taxon>Metazoa</taxon>
        <taxon>Ecdysozoa</taxon>
        <taxon>Nematoda</taxon>
        <taxon>Chromadorea</taxon>
        <taxon>Rhabditida</taxon>
        <taxon>Rhabditina</taxon>
        <taxon>Rhabditomorpha</taxon>
        <taxon>Rhabditoidea</taxon>
        <taxon>Rhabditidae</taxon>
        <taxon>Peloderinae</taxon>
        <taxon>Caenorhabditis</taxon>
    </lineage>
</organism>
<feature type="region of interest" description="Disordered" evidence="1">
    <location>
        <begin position="220"/>
        <end position="241"/>
    </location>
</feature>
<dbReference type="STRING" id="31234.E3LP26"/>
<dbReference type="AlphaFoldDB" id="E3LP26"/>
<reference evidence="3" key="1">
    <citation type="submission" date="2007-07" db="EMBL/GenBank/DDBJ databases">
        <title>PCAP assembly of the Caenorhabditis remanei genome.</title>
        <authorList>
            <consortium name="The Caenorhabditis remanei Sequencing Consortium"/>
            <person name="Wilson R.K."/>
        </authorList>
    </citation>
    <scope>NUCLEOTIDE SEQUENCE [LARGE SCALE GENOMIC DNA]</scope>
    <source>
        <strain evidence="3">PB4641</strain>
    </source>
</reference>
<evidence type="ECO:0000256" key="2">
    <source>
        <dbReference type="SAM" id="SignalP"/>
    </source>
</evidence>
<dbReference type="PANTHER" id="PTHR31895">
    <property type="entry name" value="PROTEIN CBG03177-RELATED"/>
    <property type="match status" value="1"/>
</dbReference>
<dbReference type="OMA" id="CANNSAN"/>
<proteinExistence type="predicted"/>